<comment type="subcellular location">
    <subcellularLocation>
        <location evidence="1 4">Cytoplasm</location>
    </subcellularLocation>
</comment>
<dbReference type="InterPro" id="IPR001353">
    <property type="entry name" value="Proteasome_sua/b"/>
</dbReference>
<dbReference type="Pfam" id="PF00227">
    <property type="entry name" value="Proteasome"/>
    <property type="match status" value="1"/>
</dbReference>
<dbReference type="NCBIfam" id="TIGR03633">
    <property type="entry name" value="arc_protsome_A"/>
    <property type="match status" value="1"/>
</dbReference>
<dbReference type="SMART" id="SM00948">
    <property type="entry name" value="Proteasome_A_N"/>
    <property type="match status" value="1"/>
</dbReference>
<name>A0A830GS80_9CREN</name>
<dbReference type="GO" id="GO:0010498">
    <property type="term" value="P:proteasomal protein catabolic process"/>
    <property type="evidence" value="ECO:0007669"/>
    <property type="project" value="UniProtKB-UniRule"/>
</dbReference>
<dbReference type="EMBL" id="BMNL01000001">
    <property type="protein sequence ID" value="GGP19374.1"/>
    <property type="molecule type" value="Genomic_DNA"/>
</dbReference>
<evidence type="ECO:0000313" key="7">
    <source>
        <dbReference type="EMBL" id="GGP19374.1"/>
    </source>
</evidence>
<dbReference type="PROSITE" id="PS51475">
    <property type="entry name" value="PROTEASOME_ALPHA_2"/>
    <property type="match status" value="1"/>
</dbReference>
<comment type="caution">
    <text evidence="7">The sequence shown here is derived from an EMBL/GenBank/DDBJ whole genome shotgun (WGS) entry which is preliminary data.</text>
</comment>
<dbReference type="AlphaFoldDB" id="A0A830GS80"/>
<dbReference type="NCBIfam" id="NF003075">
    <property type="entry name" value="PRK03996.1"/>
    <property type="match status" value="1"/>
</dbReference>
<dbReference type="FunFam" id="3.60.20.10:FF:000004">
    <property type="entry name" value="Proteasome subunit alpha type-4"/>
    <property type="match status" value="1"/>
</dbReference>
<dbReference type="PANTHER" id="PTHR11599">
    <property type="entry name" value="PROTEASOME SUBUNIT ALPHA/BETA"/>
    <property type="match status" value="1"/>
</dbReference>
<evidence type="ECO:0000259" key="6">
    <source>
        <dbReference type="SMART" id="SM00948"/>
    </source>
</evidence>
<comment type="function">
    <text evidence="4">Component of the proteasome core, a large protease complex with broad specificity involved in protein degradation.</text>
</comment>
<keyword evidence="2 4" id="KW-0963">Cytoplasm</keyword>
<dbReference type="InterPro" id="IPR023332">
    <property type="entry name" value="Proteasome_alpha-type"/>
</dbReference>
<reference evidence="7" key="1">
    <citation type="journal article" date="2014" name="Int. J. Syst. Evol. Microbiol.">
        <title>Complete genome sequence of Corynebacterium casei LMG S-19264T (=DSM 44701T), isolated from a smear-ripened cheese.</title>
        <authorList>
            <consortium name="US DOE Joint Genome Institute (JGI-PGF)"/>
            <person name="Walter F."/>
            <person name="Albersmeier A."/>
            <person name="Kalinowski J."/>
            <person name="Ruckert C."/>
        </authorList>
    </citation>
    <scope>NUCLEOTIDE SEQUENCE</scope>
    <source>
        <strain evidence="7">JCM 10088</strain>
    </source>
</reference>
<comment type="activity regulation">
    <text evidence="4">The formation of the proteasomal ATPase PAN-20S proteasome complex, via the docking of the C-termini of PAN into the intersubunit pockets in the alpha-rings, triggers opening of the gate for substrate entry. Interconversion between the open-gate and close-gate conformations leads to a dynamic regulation of the 20S proteasome proteolysis activity.</text>
</comment>
<evidence type="ECO:0000256" key="1">
    <source>
        <dbReference type="ARBA" id="ARBA00004496"/>
    </source>
</evidence>
<dbReference type="Proteomes" id="UP000610960">
    <property type="component" value="Unassembled WGS sequence"/>
</dbReference>
<dbReference type="InterPro" id="IPR000426">
    <property type="entry name" value="Proteasome_asu_N"/>
</dbReference>
<dbReference type="Pfam" id="PF10584">
    <property type="entry name" value="Proteasome_A_N"/>
    <property type="match status" value="1"/>
</dbReference>
<dbReference type="GO" id="GO:0004298">
    <property type="term" value="F:threonine-type endopeptidase activity"/>
    <property type="evidence" value="ECO:0007669"/>
    <property type="project" value="InterPro"/>
</dbReference>
<sequence>MAGYDRAITIFSPEGELYQVRYAGEAVKRGWATLGIKCKGGVVLAAEKRKMSPLIDLSSIDKVYMIDEHIGIAPSGLHADARILIDYAREQAQTYRLLFDEPAEVEYVTKKISDLKQVYTQHGGVRPFGAALIVGGVDSHGPMLFQTDPGGIYFGYYATALGNSSSAILDYLEKNYTYDMDIGECTKLAVKALSLVVESLEVDRIEMGTIETATKKYRKLNTDEIKALIDKIKEERGSTQ</sequence>
<dbReference type="HAMAP" id="MF_00289_A">
    <property type="entry name" value="Proteasome_A_A"/>
    <property type="match status" value="1"/>
</dbReference>
<dbReference type="SUPFAM" id="SSF56235">
    <property type="entry name" value="N-terminal nucleophile aminohydrolases (Ntn hydrolases)"/>
    <property type="match status" value="1"/>
</dbReference>
<evidence type="ECO:0000256" key="3">
    <source>
        <dbReference type="ARBA" id="ARBA00022942"/>
    </source>
</evidence>
<keyword evidence="8" id="KW-1185">Reference proteome</keyword>
<organism evidence="7 8">
    <name type="scientific">Thermocladium modestius</name>
    <dbReference type="NCBI Taxonomy" id="62609"/>
    <lineage>
        <taxon>Archaea</taxon>
        <taxon>Thermoproteota</taxon>
        <taxon>Thermoprotei</taxon>
        <taxon>Thermoproteales</taxon>
        <taxon>Thermoproteaceae</taxon>
        <taxon>Thermocladium</taxon>
    </lineage>
</organism>
<protein>
    <recommendedName>
        <fullName evidence="4">Proteasome subunit alpha</fullName>
    </recommendedName>
    <alternativeName>
        <fullName evidence="4">20S proteasome alpha subunit</fullName>
    </alternativeName>
    <alternativeName>
        <fullName evidence="4">Proteasome core protein PsmA</fullName>
    </alternativeName>
</protein>
<evidence type="ECO:0000256" key="4">
    <source>
        <dbReference type="HAMAP-Rule" id="MF_00289"/>
    </source>
</evidence>
<reference evidence="7" key="2">
    <citation type="submission" date="2020-09" db="EMBL/GenBank/DDBJ databases">
        <authorList>
            <person name="Sun Q."/>
            <person name="Ohkuma M."/>
        </authorList>
    </citation>
    <scope>NUCLEOTIDE SEQUENCE</scope>
    <source>
        <strain evidence="7">JCM 10088</strain>
    </source>
</reference>
<gene>
    <name evidence="4" type="primary">psmA</name>
    <name evidence="7" type="ORF">GCM10007981_02800</name>
</gene>
<dbReference type="InterPro" id="IPR050115">
    <property type="entry name" value="Proteasome_alpha"/>
</dbReference>
<evidence type="ECO:0000313" key="8">
    <source>
        <dbReference type="Proteomes" id="UP000610960"/>
    </source>
</evidence>
<dbReference type="InterPro" id="IPR019982">
    <property type="entry name" value="Proteasome_asu_arc"/>
</dbReference>
<dbReference type="GO" id="GO:0006511">
    <property type="term" value="P:ubiquitin-dependent protein catabolic process"/>
    <property type="evidence" value="ECO:0007669"/>
    <property type="project" value="InterPro"/>
</dbReference>
<feature type="domain" description="Proteasome alpha-type subunits" evidence="6">
    <location>
        <begin position="4"/>
        <end position="26"/>
    </location>
</feature>
<dbReference type="GO" id="GO:0019773">
    <property type="term" value="C:proteasome core complex, alpha-subunit complex"/>
    <property type="evidence" value="ECO:0007669"/>
    <property type="project" value="UniProtKB-UniRule"/>
</dbReference>
<comment type="subunit">
    <text evidence="4">The 20S proteasome core is composed of 14 alpha and 14 beta subunits that assemble into four stacked heptameric rings, resulting in a barrel-shaped structure. The two inner rings, each composed of seven catalytic beta subunits, are sandwiched by two outer rings, each composed of seven alpha subunits. The catalytic chamber with the active sites is on the inside of the barrel. Has a gated structure, the ends of the cylinder being occluded by the N-termini of the alpha-subunits. Is capped at one or both ends by the proteasome regulatory ATPase, PAN.</text>
</comment>
<evidence type="ECO:0000256" key="2">
    <source>
        <dbReference type="ARBA" id="ARBA00022490"/>
    </source>
</evidence>
<dbReference type="Gene3D" id="3.60.20.10">
    <property type="entry name" value="Glutamine Phosphoribosylpyrophosphate, subunit 1, domain 1"/>
    <property type="match status" value="1"/>
</dbReference>
<dbReference type="InterPro" id="IPR029055">
    <property type="entry name" value="Ntn_hydrolases_N"/>
</dbReference>
<comment type="similarity">
    <text evidence="4 5">Belongs to the peptidase T1A family.</text>
</comment>
<evidence type="ECO:0000256" key="5">
    <source>
        <dbReference type="PROSITE-ProRule" id="PRU00808"/>
    </source>
</evidence>
<proteinExistence type="inferred from homology"/>
<keyword evidence="3 4" id="KW-0647">Proteasome</keyword>
<accession>A0A830GS80</accession>
<dbReference type="GO" id="GO:0005737">
    <property type="term" value="C:cytoplasm"/>
    <property type="evidence" value="ECO:0007669"/>
    <property type="project" value="UniProtKB-SubCell"/>
</dbReference>